<gene>
    <name evidence="1" type="primary">pRts1_126</name>
</gene>
<sequence>MISLSFRGRWCPLVYAMIKTLTPGGTMSNSIINNYFRSAGHRNRGGKVTETRAGGG</sequence>
<accession>A0A7L8KA94</accession>
<proteinExistence type="predicted"/>
<dbReference type="AlphaFoldDB" id="A0A7L8KA94"/>
<organism evidence="1">
    <name type="scientific">Escherichia coli</name>
    <dbReference type="NCBI Taxonomy" id="562"/>
    <lineage>
        <taxon>Bacteria</taxon>
        <taxon>Pseudomonadati</taxon>
        <taxon>Pseudomonadota</taxon>
        <taxon>Gammaproteobacteria</taxon>
        <taxon>Enterobacterales</taxon>
        <taxon>Enterobacteriaceae</taxon>
        <taxon>Escherichia</taxon>
    </lineage>
</organism>
<name>A0A7L8KA94_ECOLX</name>
<dbReference type="EMBL" id="MN626604">
    <property type="protein sequence ID" value="QOE89766.1"/>
    <property type="molecule type" value="Genomic_DNA"/>
</dbReference>
<reference evidence="1" key="1">
    <citation type="journal article" date="2020" name="Commun. Biol.">
        <title>Highly efficient gene transfer in the mouse gut microbiota is enabled by the Incl2 conjugative plasmid TP114.</title>
        <authorList>
            <person name="Neil K."/>
            <person name="Allard N."/>
            <person name="Grenier F."/>
            <person name="Burrus V."/>
            <person name="Rodrigue S."/>
        </authorList>
    </citation>
    <scope>NUCLEOTIDE SEQUENCE</scope>
    <source>
        <strain evidence="1">BM21</strain>
    </source>
</reference>
<keyword evidence="1" id="KW-0614">Plasmid</keyword>
<protein>
    <submittedName>
        <fullName evidence="1">Uncharacterized protein</fullName>
    </submittedName>
</protein>
<evidence type="ECO:0000313" key="1">
    <source>
        <dbReference type="EMBL" id="QOE89766.1"/>
    </source>
</evidence>
<geneLocation type="plasmid" evidence="1">
    <name>pRts1</name>
</geneLocation>